<evidence type="ECO:0000313" key="5">
    <source>
        <dbReference type="Proteomes" id="UP000324585"/>
    </source>
</evidence>
<organism evidence="4 5">
    <name type="scientific">Porphyridium purpureum</name>
    <name type="common">Red alga</name>
    <name type="synonym">Porphyridium cruentum</name>
    <dbReference type="NCBI Taxonomy" id="35688"/>
    <lineage>
        <taxon>Eukaryota</taxon>
        <taxon>Rhodophyta</taxon>
        <taxon>Bangiophyceae</taxon>
        <taxon>Porphyridiales</taxon>
        <taxon>Porphyridiaceae</taxon>
        <taxon>Porphyridium</taxon>
    </lineage>
</organism>
<dbReference type="OrthoDB" id="77911at2759"/>
<proteinExistence type="predicted"/>
<evidence type="ECO:0000313" key="4">
    <source>
        <dbReference type="EMBL" id="KAA8499804.1"/>
    </source>
</evidence>
<feature type="region of interest" description="Disordered" evidence="2">
    <location>
        <begin position="225"/>
        <end position="244"/>
    </location>
</feature>
<accession>A0A5J4Z9W9</accession>
<keyword evidence="1 4" id="KW-0413">Isomerase</keyword>
<comment type="catalytic activity">
    <reaction evidence="1">
        <text>[protein]-peptidylproline (omega=180) = [protein]-peptidylproline (omega=0)</text>
        <dbReference type="Rhea" id="RHEA:16237"/>
        <dbReference type="Rhea" id="RHEA-COMP:10747"/>
        <dbReference type="Rhea" id="RHEA-COMP:10748"/>
        <dbReference type="ChEBI" id="CHEBI:83833"/>
        <dbReference type="ChEBI" id="CHEBI:83834"/>
        <dbReference type="EC" id="5.2.1.8"/>
    </reaction>
</comment>
<dbReference type="Gene3D" id="3.10.50.40">
    <property type="match status" value="1"/>
</dbReference>
<dbReference type="EMBL" id="VRMN01000001">
    <property type="protein sequence ID" value="KAA8499804.1"/>
    <property type="molecule type" value="Genomic_DNA"/>
</dbReference>
<dbReference type="PANTHER" id="PTHR47717:SF1">
    <property type="entry name" value="PEPTIDYL-PROLYL CIS-TRANS ISOMERASE FKBP19, CHLOROPLASTIC"/>
    <property type="match status" value="1"/>
</dbReference>
<dbReference type="GO" id="GO:0009507">
    <property type="term" value="C:chloroplast"/>
    <property type="evidence" value="ECO:0007669"/>
    <property type="project" value="TreeGrafter"/>
</dbReference>
<reference evidence="5" key="1">
    <citation type="journal article" date="2019" name="Nat. Commun.">
        <title>Expansion of phycobilisome linker gene families in mesophilic red algae.</title>
        <authorList>
            <person name="Lee J."/>
            <person name="Kim D."/>
            <person name="Bhattacharya D."/>
            <person name="Yoon H.S."/>
        </authorList>
    </citation>
    <scope>NUCLEOTIDE SEQUENCE [LARGE SCALE GENOMIC DNA]</scope>
    <source>
        <strain evidence="5">CCMP 1328</strain>
    </source>
</reference>
<evidence type="ECO:0000256" key="1">
    <source>
        <dbReference type="PROSITE-ProRule" id="PRU00277"/>
    </source>
</evidence>
<dbReference type="PANTHER" id="PTHR47717">
    <property type="entry name" value="PEPTIDYL-PROLYL CIS-TRANS ISOMERASE FKBP19, CHLOROPLASTIC"/>
    <property type="match status" value="1"/>
</dbReference>
<protein>
    <recommendedName>
        <fullName evidence="1">peptidylprolyl isomerase</fullName>
        <ecNumber evidence="1">5.2.1.8</ecNumber>
    </recommendedName>
</protein>
<dbReference type="GO" id="GO:0009579">
    <property type="term" value="C:thylakoid"/>
    <property type="evidence" value="ECO:0007669"/>
    <property type="project" value="TreeGrafter"/>
</dbReference>
<keyword evidence="5" id="KW-1185">Reference proteome</keyword>
<keyword evidence="1" id="KW-0697">Rotamase</keyword>
<dbReference type="SUPFAM" id="SSF54534">
    <property type="entry name" value="FKBP-like"/>
    <property type="match status" value="1"/>
</dbReference>
<evidence type="ECO:0000259" key="3">
    <source>
        <dbReference type="PROSITE" id="PS50059"/>
    </source>
</evidence>
<gene>
    <name evidence="4" type="ORF">FVE85_7389</name>
</gene>
<dbReference type="InterPro" id="IPR044208">
    <property type="entry name" value="FKBP19-like"/>
</dbReference>
<dbReference type="Pfam" id="PF00254">
    <property type="entry name" value="FKBP_C"/>
    <property type="match status" value="1"/>
</dbReference>
<dbReference type="AlphaFoldDB" id="A0A5J4Z9W9"/>
<evidence type="ECO:0000256" key="2">
    <source>
        <dbReference type="SAM" id="MobiDB-lite"/>
    </source>
</evidence>
<dbReference type="InterPro" id="IPR046357">
    <property type="entry name" value="PPIase_dom_sf"/>
</dbReference>
<dbReference type="GO" id="GO:0003755">
    <property type="term" value="F:peptidyl-prolyl cis-trans isomerase activity"/>
    <property type="evidence" value="ECO:0007669"/>
    <property type="project" value="UniProtKB-KW"/>
</dbReference>
<feature type="region of interest" description="Disordered" evidence="2">
    <location>
        <begin position="44"/>
        <end position="67"/>
    </location>
</feature>
<comment type="caution">
    <text evidence="4">The sequence shown here is derived from an EMBL/GenBank/DDBJ whole genome shotgun (WGS) entry which is preliminary data.</text>
</comment>
<feature type="domain" description="PPIase FKBP-type" evidence="3">
    <location>
        <begin position="155"/>
        <end position="255"/>
    </location>
</feature>
<dbReference type="EC" id="5.2.1.8" evidence="1"/>
<name>A0A5J4Z9W9_PORPP</name>
<dbReference type="Proteomes" id="UP000324585">
    <property type="component" value="Unassembled WGS sequence"/>
</dbReference>
<sequence>MLCGPELHAACAKRPDHVAAATWAVPQRAPGAYAKACARGSGPSRHVLSMTRGEASAENESTSYPASAKKAGEGMSLLMHTRRELLRAVLVSGLGVFAGNAISSESMAGEFVKMEGLQGKDYGKQAMTYSDFVRTDSGLQYKDVRVGTGKQPEEGDRAVLKWEGYTIGYLGRIFEAKGKAQGGAFDSADKDYFRFVLGSGTAIPALDEAVRSMREGGVRQVIVPPELGYPASDPRHEKVGPRPSTFSGQRALDFVLENRGLIDKTLLINIQLVRVDSLASK</sequence>
<dbReference type="PROSITE" id="PS50059">
    <property type="entry name" value="FKBP_PPIASE"/>
    <property type="match status" value="1"/>
</dbReference>
<dbReference type="InterPro" id="IPR001179">
    <property type="entry name" value="PPIase_FKBP_dom"/>
</dbReference>